<comment type="similarity">
    <text evidence="2">Belongs to the eukaryotic RPC7 RNA polymerase subunit family.</text>
</comment>
<organism evidence="5 6">
    <name type="scientific">Phialemonium thermophilum</name>
    <dbReference type="NCBI Taxonomy" id="223376"/>
    <lineage>
        <taxon>Eukaryota</taxon>
        <taxon>Fungi</taxon>
        <taxon>Dikarya</taxon>
        <taxon>Ascomycota</taxon>
        <taxon>Pezizomycotina</taxon>
        <taxon>Sordariomycetes</taxon>
        <taxon>Sordariomycetidae</taxon>
        <taxon>Cephalothecales</taxon>
        <taxon>Cephalothecaceae</taxon>
        <taxon>Phialemonium</taxon>
    </lineage>
</organism>
<evidence type="ECO:0000256" key="3">
    <source>
        <dbReference type="ARBA" id="ARBA00023242"/>
    </source>
</evidence>
<evidence type="ECO:0000256" key="2">
    <source>
        <dbReference type="ARBA" id="ARBA00008352"/>
    </source>
</evidence>
<evidence type="ECO:0000313" key="5">
    <source>
        <dbReference type="EMBL" id="KAL1865543.1"/>
    </source>
</evidence>
<reference evidence="5 6" key="1">
    <citation type="journal article" date="2024" name="Commun. Biol.">
        <title>Comparative genomic analysis of thermophilic fungi reveals convergent evolutionary adaptations and gene losses.</title>
        <authorList>
            <person name="Steindorff A.S."/>
            <person name="Aguilar-Pontes M.V."/>
            <person name="Robinson A.J."/>
            <person name="Andreopoulos B."/>
            <person name="LaButti K."/>
            <person name="Kuo A."/>
            <person name="Mondo S."/>
            <person name="Riley R."/>
            <person name="Otillar R."/>
            <person name="Haridas S."/>
            <person name="Lipzen A."/>
            <person name="Grimwood J."/>
            <person name="Schmutz J."/>
            <person name="Clum A."/>
            <person name="Reid I.D."/>
            <person name="Moisan M.C."/>
            <person name="Butler G."/>
            <person name="Nguyen T.T.M."/>
            <person name="Dewar K."/>
            <person name="Conant G."/>
            <person name="Drula E."/>
            <person name="Henrissat B."/>
            <person name="Hansel C."/>
            <person name="Singer S."/>
            <person name="Hutchinson M.I."/>
            <person name="de Vries R.P."/>
            <person name="Natvig D.O."/>
            <person name="Powell A.J."/>
            <person name="Tsang A."/>
            <person name="Grigoriev I.V."/>
        </authorList>
    </citation>
    <scope>NUCLEOTIDE SEQUENCE [LARGE SCALE GENOMIC DNA]</scope>
    <source>
        <strain evidence="5 6">ATCC 24622</strain>
    </source>
</reference>
<evidence type="ECO:0000256" key="4">
    <source>
        <dbReference type="SAM" id="MobiDB-lite"/>
    </source>
</evidence>
<proteinExistence type="inferred from homology"/>
<gene>
    <name evidence="5" type="ORF">VTK73DRAFT_5209</name>
</gene>
<evidence type="ECO:0008006" key="7">
    <source>
        <dbReference type="Google" id="ProtNLM"/>
    </source>
</evidence>
<keyword evidence="6" id="KW-1185">Reference proteome</keyword>
<dbReference type="InterPro" id="IPR024661">
    <property type="entry name" value="RNA_pol_III_Rpc31"/>
</dbReference>
<comment type="subcellular location">
    <subcellularLocation>
        <location evidence="1">Nucleus</location>
    </subcellularLocation>
</comment>
<keyword evidence="3" id="KW-0539">Nucleus</keyword>
<dbReference type="EMBL" id="JAZHXJ010000292">
    <property type="protein sequence ID" value="KAL1865543.1"/>
    <property type="molecule type" value="Genomic_DNA"/>
</dbReference>
<feature type="compositionally biased region" description="Acidic residues" evidence="4">
    <location>
        <begin position="122"/>
        <end position="143"/>
    </location>
</feature>
<evidence type="ECO:0000256" key="1">
    <source>
        <dbReference type="ARBA" id="ARBA00004123"/>
    </source>
</evidence>
<dbReference type="Pfam" id="PF11705">
    <property type="entry name" value="RNA_pol_3_Rpc31"/>
    <property type="match status" value="1"/>
</dbReference>
<accession>A0ABR3WPR1</accession>
<evidence type="ECO:0000313" key="6">
    <source>
        <dbReference type="Proteomes" id="UP001586593"/>
    </source>
</evidence>
<protein>
    <recommendedName>
        <fullName evidence="7">DNA-directed RNA polymerase III subunit</fullName>
    </recommendedName>
</protein>
<dbReference type="PIRSF" id="PIRSF000777">
    <property type="entry name" value="RNA_polIII_C31"/>
    <property type="match status" value="1"/>
</dbReference>
<dbReference type="Proteomes" id="UP001586593">
    <property type="component" value="Unassembled WGS sequence"/>
</dbReference>
<feature type="region of interest" description="Disordered" evidence="4">
    <location>
        <begin position="1"/>
        <end position="22"/>
    </location>
</feature>
<name>A0ABR3WPR1_9PEZI</name>
<feature type="region of interest" description="Disordered" evidence="4">
    <location>
        <begin position="111"/>
        <end position="169"/>
    </location>
</feature>
<sequence length="169" mass="18994">MPTYSQRFNKQERSLPDLGSRPFAKEYFPSELHDTLDGLDEPAGKRRKTNKNKALVLSNITSLRTAEEVFLSDAAQQSSVTNAGDPNKALQVLERIDNNEDGGVADELFLEDDDEWVRTANEDGEDVGEDEDQYEDESDDDYNAEQYFSENQVDDDFDDGGDGGGDDYF</sequence>
<feature type="compositionally biased region" description="Acidic residues" evidence="4">
    <location>
        <begin position="152"/>
        <end position="169"/>
    </location>
</feature>
<comment type="caution">
    <text evidence="5">The sequence shown here is derived from an EMBL/GenBank/DDBJ whole genome shotgun (WGS) entry which is preliminary data.</text>
</comment>